<feature type="domain" description="Retrovirus-related Pol polyprotein from transposon TNT 1-94-like beta-barrel" evidence="2">
    <location>
        <begin position="74"/>
        <end position="130"/>
    </location>
</feature>
<dbReference type="PANTHER" id="PTHR47592">
    <property type="entry name" value="PBF68 PROTEIN"/>
    <property type="match status" value="1"/>
</dbReference>
<proteinExistence type="predicted"/>
<feature type="transmembrane region" description="Helical" evidence="1">
    <location>
        <begin position="42"/>
        <end position="64"/>
    </location>
</feature>
<reference evidence="3" key="2">
    <citation type="journal article" date="2024" name="Plant">
        <title>Genomic evolution and insights into agronomic trait innovations of Sesamum species.</title>
        <authorList>
            <person name="Miao H."/>
            <person name="Wang L."/>
            <person name="Qu L."/>
            <person name="Liu H."/>
            <person name="Sun Y."/>
            <person name="Le M."/>
            <person name="Wang Q."/>
            <person name="Wei S."/>
            <person name="Zheng Y."/>
            <person name="Lin W."/>
            <person name="Duan Y."/>
            <person name="Cao H."/>
            <person name="Xiong S."/>
            <person name="Wang X."/>
            <person name="Wei L."/>
            <person name="Li C."/>
            <person name="Ma Q."/>
            <person name="Ju M."/>
            <person name="Zhao R."/>
            <person name="Li G."/>
            <person name="Mu C."/>
            <person name="Tian Q."/>
            <person name="Mei H."/>
            <person name="Zhang T."/>
            <person name="Gao T."/>
            <person name="Zhang H."/>
        </authorList>
    </citation>
    <scope>NUCLEOTIDE SEQUENCE</scope>
    <source>
        <strain evidence="3">K16</strain>
    </source>
</reference>
<comment type="caution">
    <text evidence="3">The sequence shown here is derived from an EMBL/GenBank/DDBJ whole genome shotgun (WGS) entry which is preliminary data.</text>
</comment>
<reference evidence="3" key="1">
    <citation type="submission" date="2020-06" db="EMBL/GenBank/DDBJ databases">
        <authorList>
            <person name="Li T."/>
            <person name="Hu X."/>
            <person name="Zhang T."/>
            <person name="Song X."/>
            <person name="Zhang H."/>
            <person name="Dai N."/>
            <person name="Sheng W."/>
            <person name="Hou X."/>
            <person name="Wei L."/>
        </authorList>
    </citation>
    <scope>NUCLEOTIDE SEQUENCE</scope>
    <source>
        <strain evidence="3">K16</strain>
        <tissue evidence="3">Leaf</tissue>
    </source>
</reference>
<evidence type="ECO:0000313" key="4">
    <source>
        <dbReference type="Proteomes" id="UP001289374"/>
    </source>
</evidence>
<organism evidence="3 4">
    <name type="scientific">Sesamum angolense</name>
    <dbReference type="NCBI Taxonomy" id="2727404"/>
    <lineage>
        <taxon>Eukaryota</taxon>
        <taxon>Viridiplantae</taxon>
        <taxon>Streptophyta</taxon>
        <taxon>Embryophyta</taxon>
        <taxon>Tracheophyta</taxon>
        <taxon>Spermatophyta</taxon>
        <taxon>Magnoliopsida</taxon>
        <taxon>eudicotyledons</taxon>
        <taxon>Gunneridae</taxon>
        <taxon>Pentapetalae</taxon>
        <taxon>asterids</taxon>
        <taxon>lamiids</taxon>
        <taxon>Lamiales</taxon>
        <taxon>Pedaliaceae</taxon>
        <taxon>Sesamum</taxon>
    </lineage>
</organism>
<protein>
    <recommendedName>
        <fullName evidence="2">Retrovirus-related Pol polyprotein from transposon TNT 1-94-like beta-barrel domain-containing protein</fullName>
    </recommendedName>
</protein>
<dbReference type="Pfam" id="PF22936">
    <property type="entry name" value="Pol_BBD"/>
    <property type="match status" value="1"/>
</dbReference>
<evidence type="ECO:0000256" key="1">
    <source>
        <dbReference type="SAM" id="Phobius"/>
    </source>
</evidence>
<evidence type="ECO:0000259" key="2">
    <source>
        <dbReference type="Pfam" id="PF22936"/>
    </source>
</evidence>
<gene>
    <name evidence="3" type="ORF">Sango_1241300</name>
</gene>
<keyword evidence="1" id="KW-1133">Transmembrane helix</keyword>
<dbReference type="PANTHER" id="PTHR47592:SF27">
    <property type="entry name" value="OS08G0421700 PROTEIN"/>
    <property type="match status" value="1"/>
</dbReference>
<sequence length="145" mass="16256">MEPGSSSGIKMWTLITLLQNHKKVMVIKLEQHVPNEEKMNYYVVQLSHLTGGIILELPFMFVTIRINSNTMKMLWKTTVLMGNANTTTVLGKGNAEVQFTSGKKLLLTNVLHVPEIRKNLVSAAILSKKGLNTVIKADKLIVIKW</sequence>
<name>A0AAE1WQ64_9LAMI</name>
<keyword evidence="4" id="KW-1185">Reference proteome</keyword>
<evidence type="ECO:0000313" key="3">
    <source>
        <dbReference type="EMBL" id="KAK4397658.1"/>
    </source>
</evidence>
<dbReference type="InterPro" id="IPR054722">
    <property type="entry name" value="PolX-like_BBD"/>
</dbReference>
<accession>A0AAE1WQ64</accession>
<dbReference type="Proteomes" id="UP001289374">
    <property type="component" value="Unassembled WGS sequence"/>
</dbReference>
<dbReference type="EMBL" id="JACGWL010000007">
    <property type="protein sequence ID" value="KAK4397658.1"/>
    <property type="molecule type" value="Genomic_DNA"/>
</dbReference>
<keyword evidence="1" id="KW-0472">Membrane</keyword>
<keyword evidence="1" id="KW-0812">Transmembrane</keyword>
<dbReference type="AlphaFoldDB" id="A0AAE1WQ64"/>